<dbReference type="Pfam" id="PF00565">
    <property type="entry name" value="SNase"/>
    <property type="match status" value="1"/>
</dbReference>
<evidence type="ECO:0000256" key="3">
    <source>
        <dbReference type="ARBA" id="ARBA00022801"/>
    </source>
</evidence>
<dbReference type="RefSeq" id="WP_052955581.1">
    <property type="nucleotide sequence ID" value="NZ_BBWV01000001.1"/>
</dbReference>
<comment type="caution">
    <text evidence="5">The sequence shown here is derived from an EMBL/GenBank/DDBJ whole genome shotgun (WGS) entry which is preliminary data.</text>
</comment>
<sequence length="192" mass="21867">MFTALLLLLLLNGYPYTLTGMAVKIKDGDTFVLLTGKQETFTIRLEGIDAPEKGQDFYKASKNMLCRLLQQNPLTVKVISKDRYGRLIARVNAGDHGDINFAMIRCGMAWHFKKYSSEVLLADAEIFAKTHKTGLWKMQYPIPPWEFRQQKKPTPAKQASGKQVSQVFFCKRPHQSVIISHKGIRQRPLALL</sequence>
<keyword evidence="2" id="KW-0255">Endonuclease</keyword>
<dbReference type="SUPFAM" id="SSF50199">
    <property type="entry name" value="Staphylococcal nuclease"/>
    <property type="match status" value="1"/>
</dbReference>
<reference evidence="5 6" key="1">
    <citation type="submission" date="2015-04" db="EMBL/GenBank/DDBJ databases">
        <title>Whole genome shotgun sequence of Flavihumibacter petaseus NBRC 106054.</title>
        <authorList>
            <person name="Miyazawa S."/>
            <person name="Hosoyama A."/>
            <person name="Hashimoto M."/>
            <person name="Noguchi M."/>
            <person name="Tsuchikane K."/>
            <person name="Ohji S."/>
            <person name="Yamazoe A."/>
            <person name="Ichikawa N."/>
            <person name="Kimura A."/>
            <person name="Fujita N."/>
        </authorList>
    </citation>
    <scope>NUCLEOTIDE SEQUENCE [LARGE SCALE GENOMIC DNA]</scope>
    <source>
        <strain evidence="5 6">NBRC 106054</strain>
    </source>
</reference>
<feature type="domain" description="TNase-like" evidence="4">
    <location>
        <begin position="16"/>
        <end position="138"/>
    </location>
</feature>
<dbReference type="SMART" id="SM00318">
    <property type="entry name" value="SNc"/>
    <property type="match status" value="1"/>
</dbReference>
<protein>
    <recommendedName>
        <fullName evidence="4">TNase-like domain-containing protein</fullName>
    </recommendedName>
</protein>
<accession>A0A0E9MZC0</accession>
<dbReference type="PROSITE" id="PS50830">
    <property type="entry name" value="TNASE_3"/>
    <property type="match status" value="1"/>
</dbReference>
<dbReference type="InterPro" id="IPR035437">
    <property type="entry name" value="SNase_OB-fold_sf"/>
</dbReference>
<dbReference type="PANTHER" id="PTHR12302:SF3">
    <property type="entry name" value="SERINE_THREONINE-PROTEIN KINASE 31"/>
    <property type="match status" value="1"/>
</dbReference>
<keyword evidence="3" id="KW-0378">Hydrolase</keyword>
<dbReference type="PANTHER" id="PTHR12302">
    <property type="entry name" value="EBNA2 BINDING PROTEIN P100"/>
    <property type="match status" value="1"/>
</dbReference>
<evidence type="ECO:0000313" key="5">
    <source>
        <dbReference type="EMBL" id="GAO42445.1"/>
    </source>
</evidence>
<dbReference type="GO" id="GO:0016787">
    <property type="term" value="F:hydrolase activity"/>
    <property type="evidence" value="ECO:0007669"/>
    <property type="project" value="UniProtKB-KW"/>
</dbReference>
<evidence type="ECO:0000256" key="1">
    <source>
        <dbReference type="ARBA" id="ARBA00022722"/>
    </source>
</evidence>
<dbReference type="EMBL" id="BBWV01000001">
    <property type="protein sequence ID" value="GAO42445.1"/>
    <property type="molecule type" value="Genomic_DNA"/>
</dbReference>
<name>A0A0E9MZC0_9BACT</name>
<gene>
    <name evidence="5" type="ORF">FPE01S_01_14600</name>
</gene>
<keyword evidence="6" id="KW-1185">Reference proteome</keyword>
<dbReference type="GO" id="GO:0004519">
    <property type="term" value="F:endonuclease activity"/>
    <property type="evidence" value="ECO:0007669"/>
    <property type="project" value="UniProtKB-KW"/>
</dbReference>
<dbReference type="Proteomes" id="UP000033121">
    <property type="component" value="Unassembled WGS sequence"/>
</dbReference>
<dbReference type="InterPro" id="IPR016071">
    <property type="entry name" value="Staphylococal_nuclease_OB-fold"/>
</dbReference>
<dbReference type="Gene3D" id="2.40.50.90">
    <property type="match status" value="1"/>
</dbReference>
<evidence type="ECO:0000256" key="2">
    <source>
        <dbReference type="ARBA" id="ARBA00022759"/>
    </source>
</evidence>
<dbReference type="AlphaFoldDB" id="A0A0E9MZC0"/>
<evidence type="ECO:0000259" key="4">
    <source>
        <dbReference type="PROSITE" id="PS50830"/>
    </source>
</evidence>
<dbReference type="STRING" id="1220578.FPE01S_01_14600"/>
<organism evidence="5 6">
    <name type="scientific">Flavihumibacter petaseus NBRC 106054</name>
    <dbReference type="NCBI Taxonomy" id="1220578"/>
    <lineage>
        <taxon>Bacteria</taxon>
        <taxon>Pseudomonadati</taxon>
        <taxon>Bacteroidota</taxon>
        <taxon>Chitinophagia</taxon>
        <taxon>Chitinophagales</taxon>
        <taxon>Chitinophagaceae</taxon>
        <taxon>Flavihumibacter</taxon>
    </lineage>
</organism>
<keyword evidence="1" id="KW-0540">Nuclease</keyword>
<proteinExistence type="predicted"/>
<evidence type="ECO:0000313" key="6">
    <source>
        <dbReference type="Proteomes" id="UP000033121"/>
    </source>
</evidence>